<sequence length="243" mass="27237">MDISLHALGDSAVKIEFAGDVSPEMNREIQIFSEKIKNASVPGIVEWVPAFNSVTVYYNPIRLRYKEIEERLQQLHQEDGNLIQSGRRIISVPVLYGNGYGPDLERVADQSGFSVDEVIKVHSDGQYLVYMLGFLPGFPYLSGMDKRIATPRLEEPRPKIESGAVGIAYEQTGIYPIESPGGWNIIGKTPLKLFDQQKDDAFLFQAGDKVVFYPVDEKEFKRIEAEVAAGEFQVEVTEDGETD</sequence>
<evidence type="ECO:0000313" key="6">
    <source>
        <dbReference type="Proteomes" id="UP001595989"/>
    </source>
</evidence>
<dbReference type="EMBL" id="JBHSFU010000004">
    <property type="protein sequence ID" value="MFC4557568.1"/>
    <property type="molecule type" value="Genomic_DNA"/>
</dbReference>
<dbReference type="Pfam" id="PF02682">
    <property type="entry name" value="CT_C_D"/>
    <property type="match status" value="1"/>
</dbReference>
<gene>
    <name evidence="5" type="primary">pxpB</name>
    <name evidence="5" type="ORF">ACFO3D_05020</name>
</gene>
<evidence type="ECO:0000259" key="4">
    <source>
        <dbReference type="SMART" id="SM00796"/>
    </source>
</evidence>
<name>A0ABV9DGR7_9BACI</name>
<dbReference type="InterPro" id="IPR029000">
    <property type="entry name" value="Cyclophilin-like_dom_sf"/>
</dbReference>
<dbReference type="SUPFAM" id="SSF50891">
    <property type="entry name" value="Cyclophilin-like"/>
    <property type="match status" value="1"/>
</dbReference>
<keyword evidence="2 5" id="KW-0378">Hydrolase</keyword>
<accession>A0ABV9DGR7</accession>
<keyword evidence="1" id="KW-0547">Nucleotide-binding</keyword>
<keyword evidence="6" id="KW-1185">Reference proteome</keyword>
<evidence type="ECO:0000256" key="2">
    <source>
        <dbReference type="ARBA" id="ARBA00022801"/>
    </source>
</evidence>
<keyword evidence="3" id="KW-0067">ATP-binding</keyword>
<dbReference type="RefSeq" id="WP_390293545.1">
    <property type="nucleotide sequence ID" value="NZ_JBHSFU010000004.1"/>
</dbReference>
<evidence type="ECO:0000256" key="1">
    <source>
        <dbReference type="ARBA" id="ARBA00022741"/>
    </source>
</evidence>
<dbReference type="PANTHER" id="PTHR34698:SF2">
    <property type="entry name" value="5-OXOPROLINASE SUBUNIT B"/>
    <property type="match status" value="1"/>
</dbReference>
<organism evidence="5 6">
    <name type="scientific">Virgibacillus kekensis</name>
    <dbReference type="NCBI Taxonomy" id="202261"/>
    <lineage>
        <taxon>Bacteria</taxon>
        <taxon>Bacillati</taxon>
        <taxon>Bacillota</taxon>
        <taxon>Bacilli</taxon>
        <taxon>Bacillales</taxon>
        <taxon>Bacillaceae</taxon>
        <taxon>Virgibacillus</taxon>
    </lineage>
</organism>
<proteinExistence type="predicted"/>
<reference evidence="6" key="1">
    <citation type="journal article" date="2019" name="Int. J. Syst. Evol. Microbiol.">
        <title>The Global Catalogue of Microorganisms (GCM) 10K type strain sequencing project: providing services to taxonomists for standard genome sequencing and annotation.</title>
        <authorList>
            <consortium name="The Broad Institute Genomics Platform"/>
            <consortium name="The Broad Institute Genome Sequencing Center for Infectious Disease"/>
            <person name="Wu L."/>
            <person name="Ma J."/>
        </authorList>
    </citation>
    <scope>NUCLEOTIDE SEQUENCE [LARGE SCALE GENOMIC DNA]</scope>
    <source>
        <strain evidence="6">CGMCC 4.7426</strain>
    </source>
</reference>
<dbReference type="GO" id="GO:0017168">
    <property type="term" value="F:5-oxoprolinase (ATP-hydrolyzing) activity"/>
    <property type="evidence" value="ECO:0007669"/>
    <property type="project" value="UniProtKB-EC"/>
</dbReference>
<dbReference type="Gene3D" id="2.40.100.10">
    <property type="entry name" value="Cyclophilin-like"/>
    <property type="match status" value="1"/>
</dbReference>
<dbReference type="SUPFAM" id="SSF160467">
    <property type="entry name" value="PH0987 N-terminal domain-like"/>
    <property type="match status" value="1"/>
</dbReference>
<dbReference type="Gene3D" id="3.30.1360.40">
    <property type="match status" value="1"/>
</dbReference>
<dbReference type="InterPro" id="IPR010016">
    <property type="entry name" value="PxpB"/>
</dbReference>
<dbReference type="EC" id="3.5.2.9" evidence="5"/>
<dbReference type="InterPro" id="IPR003833">
    <property type="entry name" value="CT_C_D"/>
</dbReference>
<dbReference type="NCBIfam" id="TIGR00370">
    <property type="entry name" value="5-oxoprolinase subunit PxpB"/>
    <property type="match status" value="1"/>
</dbReference>
<comment type="caution">
    <text evidence="5">The sequence shown here is derived from an EMBL/GenBank/DDBJ whole genome shotgun (WGS) entry which is preliminary data.</text>
</comment>
<dbReference type="SMART" id="SM00796">
    <property type="entry name" value="AHS1"/>
    <property type="match status" value="1"/>
</dbReference>
<feature type="domain" description="Carboxyltransferase" evidence="4">
    <location>
        <begin position="3"/>
        <end position="204"/>
    </location>
</feature>
<protein>
    <submittedName>
        <fullName evidence="5">5-oxoprolinase subunit PxpB</fullName>
        <ecNumber evidence="5">3.5.2.9</ecNumber>
    </submittedName>
</protein>
<evidence type="ECO:0000313" key="5">
    <source>
        <dbReference type="EMBL" id="MFC4557568.1"/>
    </source>
</evidence>
<evidence type="ECO:0000256" key="3">
    <source>
        <dbReference type="ARBA" id="ARBA00022840"/>
    </source>
</evidence>
<dbReference type="Proteomes" id="UP001595989">
    <property type="component" value="Unassembled WGS sequence"/>
</dbReference>
<dbReference type="PANTHER" id="PTHR34698">
    <property type="entry name" value="5-OXOPROLINASE SUBUNIT B"/>
    <property type="match status" value="1"/>
</dbReference>